<feature type="compositionally biased region" description="Polar residues" evidence="1">
    <location>
        <begin position="1010"/>
        <end position="1025"/>
    </location>
</feature>
<feature type="compositionally biased region" description="Basic and acidic residues" evidence="1">
    <location>
        <begin position="535"/>
        <end position="544"/>
    </location>
</feature>
<feature type="compositionally biased region" description="Basic and acidic residues" evidence="1">
    <location>
        <begin position="572"/>
        <end position="599"/>
    </location>
</feature>
<feature type="compositionally biased region" description="Basic and acidic residues" evidence="1">
    <location>
        <begin position="681"/>
        <end position="691"/>
    </location>
</feature>
<feature type="compositionally biased region" description="Basic and acidic residues" evidence="1">
    <location>
        <begin position="713"/>
        <end position="722"/>
    </location>
</feature>
<feature type="compositionally biased region" description="Basic and acidic residues" evidence="1">
    <location>
        <begin position="911"/>
        <end position="922"/>
    </location>
</feature>
<feature type="region of interest" description="Disordered" evidence="1">
    <location>
        <begin position="1001"/>
        <end position="1047"/>
    </location>
</feature>
<feature type="compositionally biased region" description="Basic and acidic residues" evidence="1">
    <location>
        <begin position="53"/>
        <end position="70"/>
    </location>
</feature>
<gene>
    <name evidence="2" type="ORF">g.38959</name>
</gene>
<feature type="compositionally biased region" description="Polar residues" evidence="1">
    <location>
        <begin position="770"/>
        <end position="779"/>
    </location>
</feature>
<feature type="compositionally biased region" description="Basic residues" evidence="1">
    <location>
        <begin position="695"/>
        <end position="709"/>
    </location>
</feature>
<dbReference type="AlphaFoldDB" id="A0A1B6C8Q3"/>
<feature type="compositionally biased region" description="Basic and acidic residues" evidence="1">
    <location>
        <begin position="153"/>
        <end position="163"/>
    </location>
</feature>
<accession>A0A1B6C8Q3</accession>
<proteinExistence type="predicted"/>
<reference evidence="2" key="1">
    <citation type="submission" date="2015-12" db="EMBL/GenBank/DDBJ databases">
        <title>De novo transcriptome assembly of four potential Pierce s Disease insect vectors from Arizona vineyards.</title>
        <authorList>
            <person name="Tassone E.E."/>
        </authorList>
    </citation>
    <scope>NUCLEOTIDE SEQUENCE</scope>
</reference>
<feature type="region of interest" description="Disordered" evidence="1">
    <location>
        <begin position="770"/>
        <end position="793"/>
    </location>
</feature>
<feature type="compositionally biased region" description="Basic and acidic residues" evidence="1">
    <location>
        <begin position="1026"/>
        <end position="1042"/>
    </location>
</feature>
<protein>
    <submittedName>
        <fullName evidence="2">Uncharacterized protein</fullName>
    </submittedName>
</protein>
<feature type="compositionally biased region" description="Basic and acidic residues" evidence="1">
    <location>
        <begin position="170"/>
        <end position="180"/>
    </location>
</feature>
<feature type="region of interest" description="Disordered" evidence="1">
    <location>
        <begin position="354"/>
        <end position="373"/>
    </location>
</feature>
<feature type="compositionally biased region" description="Basic and acidic residues" evidence="1">
    <location>
        <begin position="932"/>
        <end position="962"/>
    </location>
</feature>
<feature type="region of interest" description="Disordered" evidence="1">
    <location>
        <begin position="42"/>
        <end position="219"/>
    </location>
</feature>
<feature type="region of interest" description="Disordered" evidence="1">
    <location>
        <begin position="254"/>
        <end position="296"/>
    </location>
</feature>
<feature type="compositionally biased region" description="Basic and acidic residues" evidence="1">
    <location>
        <begin position="279"/>
        <end position="290"/>
    </location>
</feature>
<evidence type="ECO:0000313" key="2">
    <source>
        <dbReference type="EMBL" id="JAS09699.1"/>
    </source>
</evidence>
<dbReference type="EMBL" id="GEDC01027599">
    <property type="protein sequence ID" value="JAS09699.1"/>
    <property type="molecule type" value="Transcribed_RNA"/>
</dbReference>
<feature type="compositionally biased region" description="Polar residues" evidence="1">
    <location>
        <begin position="883"/>
        <end position="900"/>
    </location>
</feature>
<feature type="compositionally biased region" description="Polar residues" evidence="1">
    <location>
        <begin position="832"/>
        <end position="846"/>
    </location>
</feature>
<name>A0A1B6C8Q3_9HEMI</name>
<feature type="region of interest" description="Disordered" evidence="1">
    <location>
        <begin position="822"/>
        <end position="846"/>
    </location>
</feature>
<feature type="region of interest" description="Disordered" evidence="1">
    <location>
        <begin position="1"/>
        <end position="25"/>
    </location>
</feature>
<feature type="region of interest" description="Disordered" evidence="1">
    <location>
        <begin position="862"/>
        <end position="979"/>
    </location>
</feature>
<organism evidence="2">
    <name type="scientific">Clastoptera arizonana</name>
    <name type="common">Arizona spittle bug</name>
    <dbReference type="NCBI Taxonomy" id="38151"/>
    <lineage>
        <taxon>Eukaryota</taxon>
        <taxon>Metazoa</taxon>
        <taxon>Ecdysozoa</taxon>
        <taxon>Arthropoda</taxon>
        <taxon>Hexapoda</taxon>
        <taxon>Insecta</taxon>
        <taxon>Pterygota</taxon>
        <taxon>Neoptera</taxon>
        <taxon>Paraneoptera</taxon>
        <taxon>Hemiptera</taxon>
        <taxon>Auchenorrhyncha</taxon>
        <taxon>Cercopoidea</taxon>
        <taxon>Clastopteridae</taxon>
        <taxon>Clastoptera</taxon>
    </lineage>
</organism>
<sequence length="1067" mass="123759">MPDVSRSDSQRSDSSQKPRVSFNRDVHVKRIGREGVVSALAGDGEGHLVPLPVRRERPGRLSRRELEKEAQSILKQAESIHCTPTLGPPDKFSTLPPRPQAKRSGPPPASSIFNSLERRKKKSPSVKENANFSLKRRNSNPDPLFRTSSSSPERARDSSPEIRTRKKLERSRSDVGEKKTNSIFATLDRIKSKKNKEKKPQVILETSQKMPPGRKKKQLSPIIEISPFKFEQEVRSASPTVVYAEVIARPGHGKTTVHTSVSQEPAERQQVTDEDEGVEMGHHENVERQYYENGTNRKPKEYTIDIKRENDMENNFPEDRIINMLRSRSSPMIDMERHRHEYKTERIIKIEGADEPDGRGRADGMDYNGRRKDSHKEYDESYKILDSFDKRKSFEDLDRIIKPEVFWNRPLESSLIDSNDLSLRRDRLESRIGIQRRRYLSNADDIKGFRDKTDEARKDFLMSQIEDDKDRYFETRIATEKDNHRQIFTKSKDLFADSGIEMNDYRKDKREVSTLNRRNIEVKTKSKSTPTLNKSDYESEPERPMRHKERTVRRGDYIPTSTTLVKNYTKPPQEEDKRVKQVQKTEKKKEKLSKMDKVKQLMFGSKDGKKKKKKKQAEEEEEDPLTSRYTEYRGDDVSLTPTPLNKRKQHTSSSDVGDKTDQELEYYGSRQRLATPSPRPPDYKNKQDDNWLKSLTRRNKHKVEKKSKSTPRNNHEDVHRSNEPNNKTLRFFGDTDQESLKSENLKEIHRLNQYSTRDASPSLLQSSRYFSSREVSPNGHQGRHSSSRNASPSLLHSQHYYSSKDISPNPHLLQVPIHRPVKKRHSLHESSADSTTEGDSSQHSQKSVVYLHAATVGDIPGSRKVHRSVLNGGRRSQSREELSSNNDTITPHSRTLSRSISVLAPWRPRHNRNEINYEDVGKPPKPPKTKSKMTEIKENKKPEKKDKKNGTKLNRKDFKRSNENFINGDYDNGKDSSKERINRSRDNLVFVGKREIRDDNYIKDKKRMENSSSTLGRKSQSNNMKSTEHLERMSDKNGRDLSRSMTIPKDTRLMSGWFKNKNNRVGY</sequence>
<feature type="region of interest" description="Disordered" evidence="1">
    <location>
        <begin position="519"/>
        <end position="738"/>
    </location>
</feature>
<evidence type="ECO:0000256" key="1">
    <source>
        <dbReference type="SAM" id="MobiDB-lite"/>
    </source>
</evidence>